<comment type="catalytic activity">
    <reaction evidence="10 11">
        <text>UMP + ATP = UDP + ADP</text>
        <dbReference type="Rhea" id="RHEA:24400"/>
        <dbReference type="ChEBI" id="CHEBI:30616"/>
        <dbReference type="ChEBI" id="CHEBI:57865"/>
        <dbReference type="ChEBI" id="CHEBI:58223"/>
        <dbReference type="ChEBI" id="CHEBI:456216"/>
        <dbReference type="EC" id="2.7.4.22"/>
    </reaction>
</comment>
<comment type="similarity">
    <text evidence="3 11">Belongs to the UMP kinase family.</text>
</comment>
<dbReference type="InterPro" id="IPR015963">
    <property type="entry name" value="Uridylate_kinase_bac"/>
</dbReference>
<evidence type="ECO:0000256" key="4">
    <source>
        <dbReference type="ARBA" id="ARBA00022490"/>
    </source>
</evidence>
<dbReference type="PIRSF" id="PIRSF005650">
    <property type="entry name" value="Uridylate_kin"/>
    <property type="match status" value="1"/>
</dbReference>
<dbReference type="Gene3D" id="3.40.1160.10">
    <property type="entry name" value="Acetylglutamate kinase-like"/>
    <property type="match status" value="1"/>
</dbReference>
<proteinExistence type="inferred from homology"/>
<keyword evidence="8 11" id="KW-0067">ATP-binding</keyword>
<dbReference type="InterPro" id="IPR011817">
    <property type="entry name" value="Uridylate_kinase"/>
</dbReference>
<evidence type="ECO:0000256" key="3">
    <source>
        <dbReference type="ARBA" id="ARBA00007614"/>
    </source>
</evidence>
<keyword evidence="6 11" id="KW-0547">Nucleotide-binding</keyword>
<dbReference type="Proteomes" id="UP000094652">
    <property type="component" value="Chromosome"/>
</dbReference>
<comment type="pathway">
    <text evidence="2 11">Pyrimidine metabolism; CTP biosynthesis via de novo pathway; UDP from UMP (UMPK route): step 1/1.</text>
</comment>
<dbReference type="SUPFAM" id="SSF53633">
    <property type="entry name" value="Carbamate kinase-like"/>
    <property type="match status" value="1"/>
</dbReference>
<keyword evidence="11" id="KW-0021">Allosteric enzyme</keyword>
<evidence type="ECO:0000313" key="14">
    <source>
        <dbReference type="Proteomes" id="UP000094652"/>
    </source>
</evidence>
<keyword evidence="7 11" id="KW-0418">Kinase</keyword>
<feature type="binding site" evidence="11">
    <location>
        <position position="59"/>
    </location>
    <ligand>
        <name>ATP</name>
        <dbReference type="ChEBI" id="CHEBI:30616"/>
    </ligand>
</feature>
<feature type="region of interest" description="Involved in allosteric activation by GTP" evidence="11">
    <location>
        <begin position="20"/>
        <end position="25"/>
    </location>
</feature>
<feature type="binding site" evidence="11">
    <location>
        <position position="166"/>
    </location>
    <ligand>
        <name>ATP</name>
        <dbReference type="ChEBI" id="CHEBI:30616"/>
    </ligand>
</feature>
<evidence type="ECO:0000256" key="1">
    <source>
        <dbReference type="ARBA" id="ARBA00004496"/>
    </source>
</evidence>
<protein>
    <recommendedName>
        <fullName evidence="11">Uridylate kinase</fullName>
        <shortName evidence="11">UK</shortName>
        <ecNumber evidence="11">2.7.4.22</ecNumber>
    </recommendedName>
    <alternativeName>
        <fullName evidence="11">Uridine monophosphate kinase</fullName>
        <shortName evidence="11">UMP kinase</shortName>
        <shortName evidence="11">UMPK</shortName>
    </alternativeName>
</protein>
<evidence type="ECO:0000256" key="7">
    <source>
        <dbReference type="ARBA" id="ARBA00022777"/>
    </source>
</evidence>
<feature type="binding site" evidence="11">
    <location>
        <position position="55"/>
    </location>
    <ligand>
        <name>ATP</name>
        <dbReference type="ChEBI" id="CHEBI:30616"/>
    </ligand>
</feature>
<dbReference type="PANTHER" id="PTHR42833:SF4">
    <property type="entry name" value="URIDYLATE KINASE PUMPKIN, CHLOROPLASTIC"/>
    <property type="match status" value="1"/>
</dbReference>
<organism evidence="13 14">
    <name type="scientific">Clostridium taeniosporum</name>
    <dbReference type="NCBI Taxonomy" id="394958"/>
    <lineage>
        <taxon>Bacteria</taxon>
        <taxon>Bacillati</taxon>
        <taxon>Bacillota</taxon>
        <taxon>Clostridia</taxon>
        <taxon>Eubacteriales</taxon>
        <taxon>Clostridiaceae</taxon>
        <taxon>Clostridium</taxon>
    </lineage>
</organism>
<dbReference type="GO" id="GO:0005524">
    <property type="term" value="F:ATP binding"/>
    <property type="evidence" value="ECO:0007669"/>
    <property type="project" value="UniProtKB-KW"/>
</dbReference>
<feature type="binding site" evidence="11">
    <location>
        <begin position="12"/>
        <end position="15"/>
    </location>
    <ligand>
        <name>ATP</name>
        <dbReference type="ChEBI" id="CHEBI:30616"/>
    </ligand>
</feature>
<keyword evidence="14" id="KW-1185">Reference proteome</keyword>
<comment type="function">
    <text evidence="11">Catalyzes the reversible phosphorylation of UMP to UDP.</text>
</comment>
<feature type="binding site" evidence="11">
    <location>
        <position position="72"/>
    </location>
    <ligand>
        <name>UMP</name>
        <dbReference type="ChEBI" id="CHEBI:57865"/>
    </ligand>
</feature>
<dbReference type="InterPro" id="IPR001048">
    <property type="entry name" value="Asp/Glu/Uridylate_kinase"/>
</dbReference>
<dbReference type="PANTHER" id="PTHR42833">
    <property type="entry name" value="URIDYLATE KINASE"/>
    <property type="match status" value="1"/>
</dbReference>
<evidence type="ECO:0000256" key="11">
    <source>
        <dbReference type="HAMAP-Rule" id="MF_01220"/>
    </source>
</evidence>
<accession>A0A1D7XJL2</accession>
<evidence type="ECO:0000256" key="9">
    <source>
        <dbReference type="ARBA" id="ARBA00022975"/>
    </source>
</evidence>
<dbReference type="EC" id="2.7.4.22" evidence="11"/>
<feature type="domain" description="Aspartate/glutamate/uridylate kinase" evidence="12">
    <location>
        <begin position="7"/>
        <end position="213"/>
    </location>
</feature>
<keyword evidence="4 11" id="KW-0963">Cytoplasm</keyword>
<evidence type="ECO:0000313" key="13">
    <source>
        <dbReference type="EMBL" id="AOR23269.1"/>
    </source>
</evidence>
<dbReference type="Pfam" id="PF00696">
    <property type="entry name" value="AA_kinase"/>
    <property type="match status" value="1"/>
</dbReference>
<evidence type="ECO:0000256" key="10">
    <source>
        <dbReference type="ARBA" id="ARBA00047767"/>
    </source>
</evidence>
<name>A0A1D7XJL2_9CLOT</name>
<evidence type="ECO:0000256" key="2">
    <source>
        <dbReference type="ARBA" id="ARBA00004791"/>
    </source>
</evidence>
<dbReference type="InterPro" id="IPR036393">
    <property type="entry name" value="AceGlu_kinase-like_sf"/>
</dbReference>
<feature type="binding site" evidence="11">
    <location>
        <position position="54"/>
    </location>
    <ligand>
        <name>UMP</name>
        <dbReference type="ChEBI" id="CHEBI:57865"/>
    </ligand>
</feature>
<comment type="subcellular location">
    <subcellularLocation>
        <location evidence="1 11">Cytoplasm</location>
    </subcellularLocation>
</comment>
<dbReference type="UniPathway" id="UPA00159">
    <property type="reaction ID" value="UER00275"/>
</dbReference>
<dbReference type="GO" id="GO:0044210">
    <property type="term" value="P:'de novo' CTP biosynthetic process"/>
    <property type="evidence" value="ECO:0007669"/>
    <property type="project" value="UniProtKB-UniRule"/>
</dbReference>
<comment type="subunit">
    <text evidence="11">Homohexamer.</text>
</comment>
<comment type="caution">
    <text evidence="11">Lacks conserved residue(s) required for the propagation of feature annotation.</text>
</comment>
<dbReference type="HAMAP" id="MF_01220_B">
    <property type="entry name" value="PyrH_B"/>
    <property type="match status" value="1"/>
</dbReference>
<dbReference type="NCBIfam" id="TIGR02075">
    <property type="entry name" value="pyrH_bact"/>
    <property type="match status" value="1"/>
</dbReference>
<gene>
    <name evidence="11" type="primary">pyrH</name>
    <name evidence="13" type="ORF">BGI42_05780</name>
</gene>
<comment type="activity regulation">
    <text evidence="11">Allosterically activated by GTP. Inhibited by UTP.</text>
</comment>
<keyword evidence="9 11" id="KW-0665">Pyrimidine biosynthesis</keyword>
<dbReference type="FunFam" id="3.40.1160.10:FF:000001">
    <property type="entry name" value="Uridylate kinase"/>
    <property type="match status" value="1"/>
</dbReference>
<evidence type="ECO:0000256" key="6">
    <source>
        <dbReference type="ARBA" id="ARBA00022741"/>
    </source>
</evidence>
<dbReference type="GO" id="GO:0033862">
    <property type="term" value="F:UMP kinase activity"/>
    <property type="evidence" value="ECO:0007669"/>
    <property type="project" value="UniProtKB-EC"/>
</dbReference>
<evidence type="ECO:0000256" key="8">
    <source>
        <dbReference type="ARBA" id="ARBA00022840"/>
    </source>
</evidence>
<dbReference type="AlphaFoldDB" id="A0A1D7XJL2"/>
<keyword evidence="5 11" id="KW-0808">Transferase</keyword>
<dbReference type="OrthoDB" id="9807458at2"/>
<reference evidence="14" key="1">
    <citation type="submission" date="2016-09" db="EMBL/GenBank/DDBJ databases">
        <title>Genomics of Clostridium taeniosporum, an organism which forms endospores with ribbon-like appendages.</title>
        <authorList>
            <person name="Walker J.R."/>
        </authorList>
    </citation>
    <scope>NUCLEOTIDE SEQUENCE [LARGE SCALE GENOMIC DNA]</scope>
    <source>
        <strain evidence="14">1/k</strain>
    </source>
</reference>
<evidence type="ECO:0000256" key="5">
    <source>
        <dbReference type="ARBA" id="ARBA00022679"/>
    </source>
</evidence>
<dbReference type="GO" id="GO:0005737">
    <property type="term" value="C:cytoplasm"/>
    <property type="evidence" value="ECO:0007669"/>
    <property type="project" value="UniProtKB-SubCell"/>
</dbReference>
<evidence type="ECO:0000259" key="12">
    <source>
        <dbReference type="Pfam" id="PF00696"/>
    </source>
</evidence>
<dbReference type="STRING" id="394958.BGI42_05780"/>
<dbReference type="RefSeq" id="WP_069679421.1">
    <property type="nucleotide sequence ID" value="NZ_CP017253.2"/>
</dbReference>
<dbReference type="KEGG" id="ctae:BGI42_05780"/>
<sequence length="237" mass="25818">MTNCKYKRVILKLSGEALAGANGFGLDFNVAKRIALEIKELVDMGVEVGTVVGGGNIWRGRSGEGMDRTTADYMGMMATCINALALQDSLEQVGVKTRVQTAIEMKEVAEPFIRRRAMRHLEKGRVVIFAAGTGNPYFSTDTTAALRAAEIEAEVILLAKKVDGVYDKDPMKYAEAKKYDTLSYIDVLDQGLQVMDSTATSLCMDNNIPILVFGLDEPGNIRRAITGKNIGTLVTKK</sequence>
<dbReference type="CDD" id="cd04254">
    <property type="entry name" value="AAK_UMPK-PyrH-Ec"/>
    <property type="match status" value="1"/>
</dbReference>
<feature type="binding site" evidence="11">
    <location>
        <position position="169"/>
    </location>
    <ligand>
        <name>ATP</name>
        <dbReference type="ChEBI" id="CHEBI:30616"/>
    </ligand>
</feature>
<dbReference type="GO" id="GO:0006225">
    <property type="term" value="P:UDP biosynthetic process"/>
    <property type="evidence" value="ECO:0007669"/>
    <property type="project" value="TreeGrafter"/>
</dbReference>
<dbReference type="EMBL" id="CP017253">
    <property type="protein sequence ID" value="AOR23269.1"/>
    <property type="molecule type" value="Genomic_DNA"/>
</dbReference>
<feature type="binding site" evidence="11">
    <location>
        <begin position="133"/>
        <end position="140"/>
    </location>
    <ligand>
        <name>UMP</name>
        <dbReference type="ChEBI" id="CHEBI:57865"/>
    </ligand>
</feature>